<keyword evidence="12" id="KW-0436">Ligase</keyword>
<keyword evidence="6" id="KW-0862">Zinc</keyword>
<dbReference type="GO" id="GO:0000209">
    <property type="term" value="P:protein polyubiquitination"/>
    <property type="evidence" value="ECO:0007669"/>
    <property type="project" value="TreeGrafter"/>
</dbReference>
<evidence type="ECO:0000256" key="1">
    <source>
        <dbReference type="ARBA" id="ARBA00000900"/>
    </source>
</evidence>
<dbReference type="GO" id="GO:0016874">
    <property type="term" value="F:ligase activity"/>
    <property type="evidence" value="ECO:0007669"/>
    <property type="project" value="UniProtKB-KW"/>
</dbReference>
<keyword evidence="3" id="KW-0808">Transferase</keyword>
<dbReference type="GO" id="GO:0006513">
    <property type="term" value="P:protein monoubiquitination"/>
    <property type="evidence" value="ECO:0007669"/>
    <property type="project" value="TreeGrafter"/>
</dbReference>
<feature type="compositionally biased region" description="Polar residues" evidence="10">
    <location>
        <begin position="289"/>
        <end position="301"/>
    </location>
</feature>
<feature type="domain" description="RING-type" evidence="11">
    <location>
        <begin position="9"/>
        <end position="48"/>
    </location>
</feature>
<dbReference type="OrthoDB" id="21204at2759"/>
<feature type="region of interest" description="Disordered" evidence="10">
    <location>
        <begin position="67"/>
        <end position="112"/>
    </location>
</feature>
<evidence type="ECO:0000256" key="7">
    <source>
        <dbReference type="ARBA" id="ARBA00023015"/>
    </source>
</evidence>
<reference evidence="12 13" key="1">
    <citation type="submission" date="2019-09" db="EMBL/GenBank/DDBJ databases">
        <title>Bird 10,000 Genomes (B10K) Project - Family phase.</title>
        <authorList>
            <person name="Zhang G."/>
        </authorList>
    </citation>
    <scope>NUCLEOTIDE SEQUENCE [LARGE SCALE GENOMIC DNA]</scope>
    <source>
        <strain evidence="12">B10K-DU-001-78</strain>
        <tissue evidence="12">Muscle</tissue>
    </source>
</reference>
<dbReference type="Gene3D" id="3.30.40.10">
    <property type="entry name" value="Zinc/RING finger domain, C3HC4 (zinc finger)"/>
    <property type="match status" value="1"/>
</dbReference>
<dbReference type="Proteomes" id="UP000557230">
    <property type="component" value="Unassembled WGS sequence"/>
</dbReference>
<dbReference type="GO" id="GO:0008270">
    <property type="term" value="F:zinc ion binding"/>
    <property type="evidence" value="ECO:0007669"/>
    <property type="project" value="UniProtKB-KW"/>
</dbReference>
<dbReference type="PANTHER" id="PTHR46077:SF1">
    <property type="entry name" value="TOP1 BINDING ARGININE_SERINE RICH PROTEIN, E3 UBIQUITIN LIGASE"/>
    <property type="match status" value="1"/>
</dbReference>
<evidence type="ECO:0000259" key="11">
    <source>
        <dbReference type="PROSITE" id="PS50089"/>
    </source>
</evidence>
<feature type="compositionally biased region" description="Low complexity" evidence="10">
    <location>
        <begin position="76"/>
        <end position="97"/>
    </location>
</feature>
<evidence type="ECO:0000256" key="8">
    <source>
        <dbReference type="ARBA" id="ARBA00023163"/>
    </source>
</evidence>
<dbReference type="EC" id="2.3.2.27" evidence="2"/>
<comment type="caution">
    <text evidence="12">The sequence shown here is derived from an EMBL/GenBank/DDBJ whole genome shotgun (WGS) entry which is preliminary data.</text>
</comment>
<dbReference type="EMBL" id="VXBD01004004">
    <property type="protein sequence ID" value="NXN09761.1"/>
    <property type="molecule type" value="Genomic_DNA"/>
</dbReference>
<comment type="catalytic activity">
    <reaction evidence="1">
        <text>S-ubiquitinyl-[E2 ubiquitin-conjugating enzyme]-L-cysteine + [acceptor protein]-L-lysine = [E2 ubiquitin-conjugating enzyme]-L-cysteine + N(6)-ubiquitinyl-[acceptor protein]-L-lysine.</text>
        <dbReference type="EC" id="2.3.2.27"/>
    </reaction>
</comment>
<dbReference type="PROSITE" id="PS00518">
    <property type="entry name" value="ZF_RING_1"/>
    <property type="match status" value="1"/>
</dbReference>
<proteinExistence type="predicted"/>
<gene>
    <name evidence="12" type="primary">Topors_0</name>
    <name evidence="12" type="ORF">INDMAC_R05382</name>
</gene>
<evidence type="ECO:0000256" key="10">
    <source>
        <dbReference type="SAM" id="MobiDB-lite"/>
    </source>
</evidence>
<feature type="compositionally biased region" description="Basic residues" evidence="10">
    <location>
        <begin position="328"/>
        <end position="337"/>
    </location>
</feature>
<name>A0A7L1G926_9PICI</name>
<evidence type="ECO:0000256" key="4">
    <source>
        <dbReference type="ARBA" id="ARBA00022723"/>
    </source>
</evidence>
<evidence type="ECO:0000256" key="9">
    <source>
        <dbReference type="PROSITE-ProRule" id="PRU00175"/>
    </source>
</evidence>
<evidence type="ECO:0000313" key="12">
    <source>
        <dbReference type="EMBL" id="NXN09761.1"/>
    </source>
</evidence>
<dbReference type="SMART" id="SM00184">
    <property type="entry name" value="RING"/>
    <property type="match status" value="1"/>
</dbReference>
<keyword evidence="4" id="KW-0479">Metal-binding</keyword>
<dbReference type="PROSITE" id="PS50089">
    <property type="entry name" value="ZF_RING_2"/>
    <property type="match status" value="1"/>
</dbReference>
<feature type="compositionally biased region" description="Low complexity" evidence="10">
    <location>
        <begin position="235"/>
        <end position="284"/>
    </location>
</feature>
<keyword evidence="13" id="KW-1185">Reference proteome</keyword>
<dbReference type="AlphaFoldDB" id="A0A7L1G926"/>
<keyword evidence="7" id="KW-0805">Transcription regulation</keyword>
<keyword evidence="5 9" id="KW-0863">Zinc-finger</keyword>
<dbReference type="InterPro" id="IPR013083">
    <property type="entry name" value="Znf_RING/FYVE/PHD"/>
</dbReference>
<feature type="non-terminal residue" evidence="12">
    <location>
        <position position="1"/>
    </location>
</feature>
<dbReference type="SUPFAM" id="SSF57850">
    <property type="entry name" value="RING/U-box"/>
    <property type="match status" value="1"/>
</dbReference>
<feature type="non-terminal residue" evidence="12">
    <location>
        <position position="337"/>
    </location>
</feature>
<dbReference type="InterPro" id="IPR017907">
    <property type="entry name" value="Znf_RING_CS"/>
</dbReference>
<evidence type="ECO:0000256" key="3">
    <source>
        <dbReference type="ARBA" id="ARBA00022679"/>
    </source>
</evidence>
<accession>A0A7L1G926</accession>
<sequence>MSEETQGTCPICRGALRGVGITQPCQHRFCLGCILRWARSTSSCPLCREQMVTVRFSVRGEDDYLEHVLNPPAQPPRASSQAGTAPGNLGNGSPLGPAVSPPTSPQGMPYLGEQGAAEGVAMAATGGLLPEVWAVLFRHNQQLLSPVLPWLHRLLQTIYEGHWWVAMAAEKFMLQGLCLYGLDREALVHHMWPSLEEDSAPVVRGLISLIHHRCREGAWALLRSYAASQENIRPAASHSSTTSHTGTAAPQLASSSSSASSMVQEAATAAPVPAEQQQPQEVVPGAGPSAQNCSHNPSTPGQGRGCSVTGTRRPPRRRAPGTQDCPQPRKRPPRRRH</sequence>
<evidence type="ECO:0000256" key="5">
    <source>
        <dbReference type="ARBA" id="ARBA00022771"/>
    </source>
</evidence>
<evidence type="ECO:0000256" key="6">
    <source>
        <dbReference type="ARBA" id="ARBA00022833"/>
    </source>
</evidence>
<feature type="region of interest" description="Disordered" evidence="10">
    <location>
        <begin position="233"/>
        <end position="337"/>
    </location>
</feature>
<dbReference type="Pfam" id="PF13923">
    <property type="entry name" value="zf-C3HC4_2"/>
    <property type="match status" value="1"/>
</dbReference>
<keyword evidence="8" id="KW-0804">Transcription</keyword>
<organism evidence="12 13">
    <name type="scientific">Indicator maculatus</name>
    <name type="common">spotted honeyguide</name>
    <dbReference type="NCBI Taxonomy" id="545262"/>
    <lineage>
        <taxon>Eukaryota</taxon>
        <taxon>Metazoa</taxon>
        <taxon>Chordata</taxon>
        <taxon>Craniata</taxon>
        <taxon>Vertebrata</taxon>
        <taxon>Euteleostomi</taxon>
        <taxon>Archelosauria</taxon>
        <taxon>Archosauria</taxon>
        <taxon>Dinosauria</taxon>
        <taxon>Saurischia</taxon>
        <taxon>Theropoda</taxon>
        <taxon>Coelurosauria</taxon>
        <taxon>Aves</taxon>
        <taxon>Neognathae</taxon>
        <taxon>Neoaves</taxon>
        <taxon>Telluraves</taxon>
        <taxon>Coraciimorphae</taxon>
        <taxon>Piciformes</taxon>
        <taxon>Indicatoridae</taxon>
        <taxon>Indicator</taxon>
    </lineage>
</organism>
<dbReference type="PANTHER" id="PTHR46077">
    <property type="entry name" value="E3 UBIQUITIN-PROTEIN LIGASE TOPORS"/>
    <property type="match status" value="1"/>
</dbReference>
<dbReference type="GO" id="GO:0061630">
    <property type="term" value="F:ubiquitin protein ligase activity"/>
    <property type="evidence" value="ECO:0007669"/>
    <property type="project" value="UniProtKB-EC"/>
</dbReference>
<dbReference type="InterPro" id="IPR001841">
    <property type="entry name" value="Znf_RING"/>
</dbReference>
<protein>
    <recommendedName>
        <fullName evidence="2">RING-type E3 ubiquitin transferase</fullName>
        <ecNumber evidence="2">2.3.2.27</ecNumber>
    </recommendedName>
</protein>
<evidence type="ECO:0000313" key="13">
    <source>
        <dbReference type="Proteomes" id="UP000557230"/>
    </source>
</evidence>
<evidence type="ECO:0000256" key="2">
    <source>
        <dbReference type="ARBA" id="ARBA00012483"/>
    </source>
</evidence>